<dbReference type="EnsemblPlants" id="Pp3c10_7480V3.3">
    <property type="protein sequence ID" value="Pp3c10_7480V3.3"/>
    <property type="gene ID" value="Pp3c10_7480"/>
</dbReference>
<keyword evidence="3 9" id="KW-0812">Transmembrane</keyword>
<name>A0A7I4EZQ1_PHYPA</name>
<comment type="subcellular location">
    <subcellularLocation>
        <location evidence="1">Nucleus inner membrane</location>
        <topology evidence="1">Multi-pass membrane protein</topology>
        <orientation evidence="1">Nucleoplasmic side</orientation>
    </subcellularLocation>
</comment>
<gene>
    <name evidence="11" type="primary">LOC112287426</name>
</gene>
<feature type="transmembrane region" description="Helical" evidence="9">
    <location>
        <begin position="273"/>
        <end position="293"/>
    </location>
</feature>
<feature type="transmembrane region" description="Helical" evidence="9">
    <location>
        <begin position="200"/>
        <end position="221"/>
    </location>
</feature>
<feature type="chain" id="PRO_5029768755" evidence="10">
    <location>
        <begin position="24"/>
        <end position="551"/>
    </location>
</feature>
<keyword evidence="5 9" id="KW-1133">Transmembrane helix</keyword>
<dbReference type="OMA" id="CEWAVAN"/>
<protein>
    <submittedName>
        <fullName evidence="11">Uncharacterized protein</fullName>
    </submittedName>
</protein>
<dbReference type="EMBL" id="ABEU02000010">
    <property type="status" value="NOT_ANNOTATED_CDS"/>
    <property type="molecule type" value="Genomic_DNA"/>
</dbReference>
<evidence type="ECO:0000256" key="1">
    <source>
        <dbReference type="ARBA" id="ARBA00004575"/>
    </source>
</evidence>
<evidence type="ECO:0000256" key="9">
    <source>
        <dbReference type="SAM" id="Phobius"/>
    </source>
</evidence>
<feature type="region of interest" description="Disordered" evidence="8">
    <location>
        <begin position="440"/>
        <end position="475"/>
    </location>
</feature>
<dbReference type="InterPro" id="IPR019358">
    <property type="entry name" value="NEMP_fam"/>
</dbReference>
<dbReference type="AlphaFoldDB" id="A0A7I4EZQ1"/>
<dbReference type="Pfam" id="PF10225">
    <property type="entry name" value="NEMP"/>
    <property type="match status" value="1"/>
</dbReference>
<keyword evidence="4 10" id="KW-0732">Signal</keyword>
<dbReference type="PANTHER" id="PTHR31587:SF4">
    <property type="entry name" value="TRANSMEMBRANE PROTEIN (DUF2215)"/>
    <property type="match status" value="1"/>
</dbReference>
<dbReference type="OrthoDB" id="772609at2759"/>
<accession>A0A7I4EZQ1</accession>
<keyword evidence="6 9" id="KW-0472">Membrane</keyword>
<reference evidence="11" key="3">
    <citation type="submission" date="2020-12" db="UniProtKB">
        <authorList>
            <consortium name="EnsemblPlants"/>
        </authorList>
    </citation>
    <scope>IDENTIFICATION</scope>
</reference>
<keyword evidence="7" id="KW-0539">Nucleus</keyword>
<keyword evidence="12" id="KW-1185">Reference proteome</keyword>
<proteinExistence type="inferred from homology"/>
<dbReference type="KEGG" id="ppp:112287426"/>
<evidence type="ECO:0000256" key="7">
    <source>
        <dbReference type="ARBA" id="ARBA00023242"/>
    </source>
</evidence>
<evidence type="ECO:0000256" key="3">
    <source>
        <dbReference type="ARBA" id="ARBA00022692"/>
    </source>
</evidence>
<dbReference type="PANTHER" id="PTHR31587">
    <property type="entry name" value="TRANSMEMBRANE PROTEIN (DUF2215)"/>
    <property type="match status" value="1"/>
</dbReference>
<comment type="similarity">
    <text evidence="2">Belongs to the NEMP family.</text>
</comment>
<organism evidence="11 12">
    <name type="scientific">Physcomitrium patens</name>
    <name type="common">Spreading-leaved earth moss</name>
    <name type="synonym">Physcomitrella patens</name>
    <dbReference type="NCBI Taxonomy" id="3218"/>
    <lineage>
        <taxon>Eukaryota</taxon>
        <taxon>Viridiplantae</taxon>
        <taxon>Streptophyta</taxon>
        <taxon>Embryophyta</taxon>
        <taxon>Bryophyta</taxon>
        <taxon>Bryophytina</taxon>
        <taxon>Bryopsida</taxon>
        <taxon>Funariidae</taxon>
        <taxon>Funariales</taxon>
        <taxon>Funariaceae</taxon>
        <taxon>Physcomitrium</taxon>
    </lineage>
</organism>
<dbReference type="Gramene" id="Pp3c10_7480V3.3">
    <property type="protein sequence ID" value="Pp3c10_7480V3.3"/>
    <property type="gene ID" value="Pp3c10_7480"/>
</dbReference>
<evidence type="ECO:0000256" key="10">
    <source>
        <dbReference type="SAM" id="SignalP"/>
    </source>
</evidence>
<sequence length="551" mass="61792">MRIAYSFVWTWLLLLFLLKSFEGIVVASAIDTPSINPFQDVSVGQSLTLRPLVDGVFVETSPGVKPGGLVACMRVRIQGIPRFSNVKKISVITRVKVQYATDSLYWPAVPKVEVCLHRNGSMEVAQCSQKSWRSLENGFWSGPTSPFLTNYVDIRTSESFSDVAISISAEEESQGFRIAFLLLGMLFLFIAPVVSDWVPFYYSSAMTLGVFLVIIILLYQGMKLLPTGRKSSLWLLVYSTLLGLGSAVVHYFGGLVSTFLKDLGLGDDMFNPVAVFLGLGVLLIGAWLGFWGVRKFVLAEDGSVDFGVANFVKWAIRLIGCTMLLQASYDVTFSVLALALGSAVVWLMGKLDLQNFEVSESIKHQWMEYWNSRGVLAWIEEILHEFRFKSLRNASRPSLTRGAIKKPFTRTQANSLQNLPGKEALTRWEQVNALSRRHLKAPAADLASPSPPRRKEFPSTFHKTPDRTPLSSTEYKATDITEEAVGELVRSKDFQLWWATNVVSNDRVSIAPNEHREERPEHEVEATAYLPQDKILLSRNPDYLRRYQGPT</sequence>
<evidence type="ECO:0000313" key="11">
    <source>
        <dbReference type="EnsemblPlants" id="Pp3c10_7480V3.3"/>
    </source>
</evidence>
<feature type="signal peptide" evidence="10">
    <location>
        <begin position="1"/>
        <end position="23"/>
    </location>
</feature>
<evidence type="ECO:0000256" key="8">
    <source>
        <dbReference type="SAM" id="MobiDB-lite"/>
    </source>
</evidence>
<evidence type="ECO:0000256" key="4">
    <source>
        <dbReference type="ARBA" id="ARBA00022729"/>
    </source>
</evidence>
<dbReference type="FunCoup" id="A0A7I4EZQ1">
    <property type="interactions" value="2036"/>
</dbReference>
<evidence type="ECO:0000256" key="2">
    <source>
        <dbReference type="ARBA" id="ARBA00005748"/>
    </source>
</evidence>
<dbReference type="GO" id="GO:0005637">
    <property type="term" value="C:nuclear inner membrane"/>
    <property type="evidence" value="ECO:0007669"/>
    <property type="project" value="UniProtKB-SubCell"/>
</dbReference>
<reference evidence="11 12" key="1">
    <citation type="journal article" date="2008" name="Science">
        <title>The Physcomitrella genome reveals evolutionary insights into the conquest of land by plants.</title>
        <authorList>
            <person name="Rensing S."/>
            <person name="Lang D."/>
            <person name="Zimmer A."/>
            <person name="Terry A."/>
            <person name="Salamov A."/>
            <person name="Shapiro H."/>
            <person name="Nishiyama T."/>
            <person name="Perroud P.-F."/>
            <person name="Lindquist E."/>
            <person name="Kamisugi Y."/>
            <person name="Tanahashi T."/>
            <person name="Sakakibara K."/>
            <person name="Fujita T."/>
            <person name="Oishi K."/>
            <person name="Shin-I T."/>
            <person name="Kuroki Y."/>
            <person name="Toyoda A."/>
            <person name="Suzuki Y."/>
            <person name="Hashimoto A."/>
            <person name="Yamaguchi K."/>
            <person name="Sugano A."/>
            <person name="Kohara Y."/>
            <person name="Fujiyama A."/>
            <person name="Anterola A."/>
            <person name="Aoki S."/>
            <person name="Ashton N."/>
            <person name="Barbazuk W.B."/>
            <person name="Barker E."/>
            <person name="Bennetzen J."/>
            <person name="Bezanilla M."/>
            <person name="Blankenship R."/>
            <person name="Cho S.H."/>
            <person name="Dutcher S."/>
            <person name="Estelle M."/>
            <person name="Fawcett J.A."/>
            <person name="Gundlach H."/>
            <person name="Hanada K."/>
            <person name="Heyl A."/>
            <person name="Hicks K.A."/>
            <person name="Hugh J."/>
            <person name="Lohr M."/>
            <person name="Mayer K."/>
            <person name="Melkozernov A."/>
            <person name="Murata T."/>
            <person name="Nelson D."/>
            <person name="Pils B."/>
            <person name="Prigge M."/>
            <person name="Reiss B."/>
            <person name="Renner T."/>
            <person name="Rombauts S."/>
            <person name="Rushton P."/>
            <person name="Sanderfoot A."/>
            <person name="Schween G."/>
            <person name="Shiu S.-H."/>
            <person name="Stueber K."/>
            <person name="Theodoulou F.L."/>
            <person name="Tu H."/>
            <person name="Van de Peer Y."/>
            <person name="Verrier P.J."/>
            <person name="Waters E."/>
            <person name="Wood A."/>
            <person name="Yang L."/>
            <person name="Cove D."/>
            <person name="Cuming A."/>
            <person name="Hasebe M."/>
            <person name="Lucas S."/>
            <person name="Mishler D.B."/>
            <person name="Reski R."/>
            <person name="Grigoriev I."/>
            <person name="Quatrano R.S."/>
            <person name="Boore J.L."/>
        </authorList>
    </citation>
    <scope>NUCLEOTIDE SEQUENCE [LARGE SCALE GENOMIC DNA]</scope>
    <source>
        <strain evidence="11 12">cv. Gransden 2004</strain>
    </source>
</reference>
<evidence type="ECO:0000256" key="5">
    <source>
        <dbReference type="ARBA" id="ARBA00022989"/>
    </source>
</evidence>
<evidence type="ECO:0000256" key="6">
    <source>
        <dbReference type="ARBA" id="ARBA00023136"/>
    </source>
</evidence>
<feature type="transmembrane region" description="Helical" evidence="9">
    <location>
        <begin position="331"/>
        <end position="349"/>
    </location>
</feature>
<dbReference type="GeneID" id="112287426"/>
<evidence type="ECO:0000313" key="12">
    <source>
        <dbReference type="Proteomes" id="UP000006727"/>
    </source>
</evidence>
<dbReference type="Proteomes" id="UP000006727">
    <property type="component" value="Chromosome 10"/>
</dbReference>
<reference evidence="11 12" key="2">
    <citation type="journal article" date="2018" name="Plant J.">
        <title>The Physcomitrella patens chromosome-scale assembly reveals moss genome structure and evolution.</title>
        <authorList>
            <person name="Lang D."/>
            <person name="Ullrich K.K."/>
            <person name="Murat F."/>
            <person name="Fuchs J."/>
            <person name="Jenkins J."/>
            <person name="Haas F.B."/>
            <person name="Piednoel M."/>
            <person name="Gundlach H."/>
            <person name="Van Bel M."/>
            <person name="Meyberg R."/>
            <person name="Vives C."/>
            <person name="Morata J."/>
            <person name="Symeonidi A."/>
            <person name="Hiss M."/>
            <person name="Muchero W."/>
            <person name="Kamisugi Y."/>
            <person name="Saleh O."/>
            <person name="Blanc G."/>
            <person name="Decker E.L."/>
            <person name="van Gessel N."/>
            <person name="Grimwood J."/>
            <person name="Hayes R.D."/>
            <person name="Graham S.W."/>
            <person name="Gunter L.E."/>
            <person name="McDaniel S.F."/>
            <person name="Hoernstein S.N.W."/>
            <person name="Larsson A."/>
            <person name="Li F.W."/>
            <person name="Perroud P.F."/>
            <person name="Phillips J."/>
            <person name="Ranjan P."/>
            <person name="Rokshar D.S."/>
            <person name="Rothfels C.J."/>
            <person name="Schneider L."/>
            <person name="Shu S."/>
            <person name="Stevenson D.W."/>
            <person name="Thummler F."/>
            <person name="Tillich M."/>
            <person name="Villarreal Aguilar J.C."/>
            <person name="Widiez T."/>
            <person name="Wong G.K."/>
            <person name="Wymore A."/>
            <person name="Zhang Y."/>
            <person name="Zimmer A.D."/>
            <person name="Quatrano R.S."/>
            <person name="Mayer K.F.X."/>
            <person name="Goodstein D."/>
            <person name="Casacuberta J.M."/>
            <person name="Vandepoele K."/>
            <person name="Reski R."/>
            <person name="Cuming A.C."/>
            <person name="Tuskan G.A."/>
            <person name="Maumus F."/>
            <person name="Salse J."/>
            <person name="Schmutz J."/>
            <person name="Rensing S.A."/>
        </authorList>
    </citation>
    <scope>NUCLEOTIDE SEQUENCE [LARGE SCALE GENOMIC DNA]</scope>
    <source>
        <strain evidence="11 12">cv. Gransden 2004</strain>
    </source>
</reference>
<dbReference type="InParanoid" id="A0A7I4EZQ1"/>
<dbReference type="RefSeq" id="XP_024386147.1">
    <property type="nucleotide sequence ID" value="XM_024530379.2"/>
</dbReference>
<feature type="transmembrane region" description="Helical" evidence="9">
    <location>
        <begin position="233"/>
        <end position="253"/>
    </location>
</feature>